<evidence type="ECO:0000256" key="6">
    <source>
        <dbReference type="ARBA" id="ARBA00005159"/>
    </source>
</evidence>
<evidence type="ECO:0000256" key="4">
    <source>
        <dbReference type="ARBA" id="ARBA00003889"/>
    </source>
</evidence>
<evidence type="ECO:0000256" key="7">
    <source>
        <dbReference type="ARBA" id="ARBA00007490"/>
    </source>
</evidence>
<sequence length="198" mass="21748">MESGGRNGISDTTPTQRSTEWGETDLSQIILVTGGARSGKSSHAEARTRSFPGERIYIATSRVYDDEMRDRIDRHIADRGDGWTTIEEPVNLAEVLDQTDGRGPRLVDCMTLWLSNLMLDGREWEPAAKTLIETLSRQTSPVILVSNEVGMGIVPENALARAFRDAQGWLNQRVAVVADEVQFVVAGLPLQIKGPASD</sequence>
<dbReference type="EC" id="2.7.7.62" evidence="14"/>
<evidence type="ECO:0000256" key="9">
    <source>
        <dbReference type="ARBA" id="ARBA00022679"/>
    </source>
</evidence>
<protein>
    <recommendedName>
        <fullName evidence="14">Bifunctional adenosylcobalamin biosynthesis protein</fullName>
        <ecNumber evidence="14">2.7.1.156</ecNumber>
        <ecNumber evidence="14">2.7.7.62</ecNumber>
    </recommendedName>
</protein>
<dbReference type="PANTHER" id="PTHR34848:SF1">
    <property type="entry name" value="BIFUNCTIONAL ADENOSYLCOBALAMIN BIOSYNTHESIS PROTEIN COBU"/>
    <property type="match status" value="1"/>
</dbReference>
<evidence type="ECO:0000256" key="11">
    <source>
        <dbReference type="ARBA" id="ARBA00022777"/>
    </source>
</evidence>
<dbReference type="EC" id="2.7.1.156" evidence="14"/>
<reference evidence="17" key="1">
    <citation type="journal article" date="2019" name="Int. J. Syst. Evol. Microbiol.">
        <title>The Global Catalogue of Microorganisms (GCM) 10K type strain sequencing project: providing services to taxonomists for standard genome sequencing and annotation.</title>
        <authorList>
            <consortium name="The Broad Institute Genomics Platform"/>
            <consortium name="The Broad Institute Genome Sequencing Center for Infectious Disease"/>
            <person name="Wu L."/>
            <person name="Ma J."/>
        </authorList>
    </citation>
    <scope>NUCLEOTIDE SEQUENCE [LARGE SCALE GENOMIC DNA]</scope>
    <source>
        <strain evidence="17">JCM 18015</strain>
    </source>
</reference>
<dbReference type="Proteomes" id="UP001499910">
    <property type="component" value="Unassembled WGS sequence"/>
</dbReference>
<comment type="catalytic activity">
    <reaction evidence="1 14">
        <text>adenosylcob(III)inamide + ATP = adenosylcob(III)inamide phosphate + ADP + H(+)</text>
        <dbReference type="Rhea" id="RHEA:15769"/>
        <dbReference type="ChEBI" id="CHEBI:2480"/>
        <dbReference type="ChEBI" id="CHEBI:15378"/>
        <dbReference type="ChEBI" id="CHEBI:30616"/>
        <dbReference type="ChEBI" id="CHEBI:58502"/>
        <dbReference type="ChEBI" id="CHEBI:456216"/>
        <dbReference type="EC" id="2.7.1.156"/>
    </reaction>
</comment>
<comment type="caution">
    <text evidence="16">The sequence shown here is derived from an EMBL/GenBank/DDBJ whole genome shotgun (WGS) entry which is preliminary data.</text>
</comment>
<evidence type="ECO:0000256" key="15">
    <source>
        <dbReference type="SAM" id="MobiDB-lite"/>
    </source>
</evidence>
<name>A0ABP9L635_9RHOB</name>
<evidence type="ECO:0000256" key="1">
    <source>
        <dbReference type="ARBA" id="ARBA00000312"/>
    </source>
</evidence>
<accession>A0ABP9L635</accession>
<evidence type="ECO:0000313" key="16">
    <source>
        <dbReference type="EMBL" id="GAA5069191.1"/>
    </source>
</evidence>
<comment type="pathway">
    <text evidence="5 14">Cofactor biosynthesis; adenosylcobalamin biosynthesis; adenosylcobalamin from cob(II)yrinate a,c-diamide: step 6/7.</text>
</comment>
<comment type="catalytic activity">
    <reaction evidence="2 14">
        <text>adenosylcob(III)inamide phosphate + GTP + H(+) = adenosylcob(III)inamide-GDP + diphosphate</text>
        <dbReference type="Rhea" id="RHEA:22712"/>
        <dbReference type="ChEBI" id="CHEBI:15378"/>
        <dbReference type="ChEBI" id="CHEBI:33019"/>
        <dbReference type="ChEBI" id="CHEBI:37565"/>
        <dbReference type="ChEBI" id="CHEBI:58502"/>
        <dbReference type="ChEBI" id="CHEBI:60487"/>
        <dbReference type="EC" id="2.7.7.62"/>
    </reaction>
</comment>
<dbReference type="EMBL" id="BAABHW010000001">
    <property type="protein sequence ID" value="GAA5069191.1"/>
    <property type="molecule type" value="Genomic_DNA"/>
</dbReference>
<evidence type="ECO:0000256" key="8">
    <source>
        <dbReference type="ARBA" id="ARBA00022573"/>
    </source>
</evidence>
<dbReference type="PANTHER" id="PTHR34848">
    <property type="match status" value="1"/>
</dbReference>
<evidence type="ECO:0000256" key="14">
    <source>
        <dbReference type="PIRNR" id="PIRNR006135"/>
    </source>
</evidence>
<feature type="region of interest" description="Disordered" evidence="15">
    <location>
        <begin position="1"/>
        <end position="24"/>
    </location>
</feature>
<feature type="compositionally biased region" description="Polar residues" evidence="15">
    <location>
        <begin position="9"/>
        <end position="24"/>
    </location>
</feature>
<dbReference type="NCBIfam" id="NF004469">
    <property type="entry name" value="PRK05800.1"/>
    <property type="match status" value="1"/>
</dbReference>
<keyword evidence="17" id="KW-1185">Reference proteome</keyword>
<dbReference type="SUPFAM" id="SSF52540">
    <property type="entry name" value="P-loop containing nucleoside triphosphate hydrolases"/>
    <property type="match status" value="1"/>
</dbReference>
<dbReference type="GO" id="GO:0016779">
    <property type="term" value="F:nucleotidyltransferase activity"/>
    <property type="evidence" value="ECO:0007669"/>
    <property type="project" value="UniProtKB-KW"/>
</dbReference>
<keyword evidence="13 14" id="KW-0342">GTP-binding</keyword>
<dbReference type="Pfam" id="PF02283">
    <property type="entry name" value="CobU"/>
    <property type="match status" value="1"/>
</dbReference>
<comment type="similarity">
    <text evidence="7 14">Belongs to the CobU/CobP family.</text>
</comment>
<evidence type="ECO:0000256" key="10">
    <source>
        <dbReference type="ARBA" id="ARBA00022741"/>
    </source>
</evidence>
<keyword evidence="9 14" id="KW-0808">Transferase</keyword>
<evidence type="ECO:0000256" key="2">
    <source>
        <dbReference type="ARBA" id="ARBA00000711"/>
    </source>
</evidence>
<evidence type="ECO:0000256" key="13">
    <source>
        <dbReference type="ARBA" id="ARBA00023134"/>
    </source>
</evidence>
<organism evidence="16 17">
    <name type="scientific">[Roseibacterium] beibuensis</name>
    <dbReference type="NCBI Taxonomy" id="1193142"/>
    <lineage>
        <taxon>Bacteria</taxon>
        <taxon>Pseudomonadati</taxon>
        <taxon>Pseudomonadota</taxon>
        <taxon>Alphaproteobacteria</taxon>
        <taxon>Rhodobacterales</taxon>
        <taxon>Roseobacteraceae</taxon>
        <taxon>Roseicyclus</taxon>
    </lineage>
</organism>
<dbReference type="CDD" id="cd00544">
    <property type="entry name" value="CobU"/>
    <property type="match status" value="1"/>
</dbReference>
<keyword evidence="8 14" id="KW-0169">Cobalamin biosynthesis</keyword>
<keyword evidence="12 14" id="KW-0067">ATP-binding</keyword>
<evidence type="ECO:0000256" key="3">
    <source>
        <dbReference type="ARBA" id="ARBA00001522"/>
    </source>
</evidence>
<evidence type="ECO:0000256" key="5">
    <source>
        <dbReference type="ARBA" id="ARBA00004692"/>
    </source>
</evidence>
<gene>
    <name evidence="16" type="primary">cobU_2</name>
    <name evidence="16" type="ORF">GCM10023209_10690</name>
</gene>
<dbReference type="InterPro" id="IPR003203">
    <property type="entry name" value="CobU/CobP"/>
</dbReference>
<proteinExistence type="inferred from homology"/>
<evidence type="ECO:0000313" key="17">
    <source>
        <dbReference type="Proteomes" id="UP001499910"/>
    </source>
</evidence>
<dbReference type="Gene3D" id="3.40.50.300">
    <property type="entry name" value="P-loop containing nucleotide triphosphate hydrolases"/>
    <property type="match status" value="1"/>
</dbReference>
<keyword evidence="11 14" id="KW-0418">Kinase</keyword>
<evidence type="ECO:0000256" key="12">
    <source>
        <dbReference type="ARBA" id="ARBA00022840"/>
    </source>
</evidence>
<keyword evidence="10 14" id="KW-0547">Nucleotide-binding</keyword>
<keyword evidence="16" id="KW-0548">Nucleotidyltransferase</keyword>
<comment type="function">
    <text evidence="4 14">Catalyzes ATP-dependent phosphorylation of adenosylcobinamide and addition of GMP to adenosylcobinamide phosphate.</text>
</comment>
<comment type="catalytic activity">
    <reaction evidence="3">
        <text>adenosylcob(III)inamide + GTP = adenosylcob(III)inamide phosphate + GDP + H(+)</text>
        <dbReference type="Rhea" id="RHEA:15765"/>
        <dbReference type="ChEBI" id="CHEBI:2480"/>
        <dbReference type="ChEBI" id="CHEBI:15378"/>
        <dbReference type="ChEBI" id="CHEBI:37565"/>
        <dbReference type="ChEBI" id="CHEBI:58189"/>
        <dbReference type="ChEBI" id="CHEBI:58502"/>
        <dbReference type="EC" id="2.7.1.156"/>
    </reaction>
</comment>
<comment type="pathway">
    <text evidence="6 14">Cofactor biosynthesis; adenosylcobalamin biosynthesis; adenosylcobalamin from cob(II)yrinate a,c-diamide: step 5/7.</text>
</comment>
<dbReference type="GO" id="GO:0016301">
    <property type="term" value="F:kinase activity"/>
    <property type="evidence" value="ECO:0007669"/>
    <property type="project" value="UniProtKB-KW"/>
</dbReference>
<dbReference type="InterPro" id="IPR027417">
    <property type="entry name" value="P-loop_NTPase"/>
</dbReference>
<dbReference type="PIRSF" id="PIRSF006135">
    <property type="entry name" value="CobU"/>
    <property type="match status" value="1"/>
</dbReference>